<dbReference type="PANTHER" id="PTHR21248">
    <property type="entry name" value="CARDIOLIPIN SYNTHASE"/>
    <property type="match status" value="1"/>
</dbReference>
<evidence type="ECO:0000256" key="2">
    <source>
        <dbReference type="ARBA" id="ARBA00004613"/>
    </source>
</evidence>
<dbReference type="Pfam" id="PF13091">
    <property type="entry name" value="PLDc_2"/>
    <property type="match status" value="2"/>
</dbReference>
<sequence>MRMFVILLVGALVLVAASFLAALSYGHFARHARGEDMSALPTDPAFTVLDRGIGPRVEAQHGRSGLTLLPDNLDAFAARALTARVAARSLDLMYYYWLDDLTGRLLANELIGAADRGVRVRLLLDDINASGKDSIYLALDAHPGISVRLFNPSRARDGGLRRGLEMVLRAFSVTRRMHNKAWIADGRLAIIGGRNIGDEYFDAAETSNFRDIDMLMMGPVVRQTEVIFDSFWNSDVSMPIGALATAREGGLETLQKGLSQLSRTGEAAPYVDRALERISVLSMLDGGLPTYWTSEAKVISDPPEKALAKNPDNWMMTTLMPVIASADRSVEITSPYFVPGVEGTGGLTGMVRNGVDVAVLTNSLAATDVAAVHGGYAPYRPQLLAGGVRLFELQPHARPSDMSLFGSSAASLHTKAFTVDGETGFVGSFNFDPRSASLNTEMGVLFADEGLVGQMREVFAQETAPAMSYRVYLDAGGDLRWEGERDGKMQIYDREPEAGLTRRIIARIVSWLPIESQL</sequence>
<proteinExistence type="predicted"/>
<dbReference type="SMART" id="SM00155">
    <property type="entry name" value="PLDc"/>
    <property type="match status" value="2"/>
</dbReference>
<dbReference type="PANTHER" id="PTHR21248:SF12">
    <property type="entry name" value="CARDIOLIPIN SYNTHASE C"/>
    <property type="match status" value="1"/>
</dbReference>
<gene>
    <name evidence="7" type="ORF">V1479_06030</name>
</gene>
<keyword evidence="4" id="KW-0964">Secreted</keyword>
<evidence type="ECO:0000256" key="5">
    <source>
        <dbReference type="ARBA" id="ARBA00029594"/>
    </source>
</evidence>
<evidence type="ECO:0000256" key="1">
    <source>
        <dbReference type="ARBA" id="ARBA00003145"/>
    </source>
</evidence>
<dbReference type="PROSITE" id="PS50035">
    <property type="entry name" value="PLD"/>
    <property type="match status" value="2"/>
</dbReference>
<keyword evidence="8" id="KW-1185">Reference proteome</keyword>
<organism evidence="7 8">
    <name type="scientific">Neoaquamicrobium sediminum</name>
    <dbReference type="NCBI Taxonomy" id="1849104"/>
    <lineage>
        <taxon>Bacteria</taxon>
        <taxon>Pseudomonadati</taxon>
        <taxon>Pseudomonadota</taxon>
        <taxon>Alphaproteobacteria</taxon>
        <taxon>Hyphomicrobiales</taxon>
        <taxon>Phyllobacteriaceae</taxon>
        <taxon>Neoaquamicrobium</taxon>
    </lineage>
</organism>
<accession>A0ABV3WQD2</accession>
<evidence type="ECO:0000313" key="7">
    <source>
        <dbReference type="EMBL" id="MEX4006855.1"/>
    </source>
</evidence>
<feature type="domain" description="PLD phosphodiesterase" evidence="6">
    <location>
        <begin position="408"/>
        <end position="435"/>
    </location>
</feature>
<dbReference type="EMBL" id="JAZHFV010000002">
    <property type="protein sequence ID" value="MEX4006855.1"/>
    <property type="molecule type" value="Genomic_DNA"/>
</dbReference>
<evidence type="ECO:0000256" key="3">
    <source>
        <dbReference type="ARBA" id="ARBA00018392"/>
    </source>
</evidence>
<protein>
    <recommendedName>
        <fullName evidence="3">Phospholipase D</fullName>
    </recommendedName>
    <alternativeName>
        <fullName evidence="5">Choline phosphatase</fullName>
    </alternativeName>
</protein>
<comment type="caution">
    <text evidence="7">The sequence shown here is derived from an EMBL/GenBank/DDBJ whole genome shotgun (WGS) entry which is preliminary data.</text>
</comment>
<dbReference type="Gene3D" id="3.30.870.10">
    <property type="entry name" value="Endonuclease Chain A"/>
    <property type="match status" value="2"/>
</dbReference>
<dbReference type="CDD" id="cd09111">
    <property type="entry name" value="PLDc_ymdC_like_1"/>
    <property type="match status" value="1"/>
</dbReference>
<dbReference type="SUPFAM" id="SSF56024">
    <property type="entry name" value="Phospholipase D/nuclease"/>
    <property type="match status" value="2"/>
</dbReference>
<dbReference type="RefSeq" id="WP_368802122.1">
    <property type="nucleotide sequence ID" value="NZ_JAZHFV010000002.1"/>
</dbReference>
<dbReference type="CDD" id="cd09113">
    <property type="entry name" value="PLDc_ymdC_like_2"/>
    <property type="match status" value="1"/>
</dbReference>
<evidence type="ECO:0000259" key="6">
    <source>
        <dbReference type="PROSITE" id="PS50035"/>
    </source>
</evidence>
<comment type="function">
    <text evidence="1">Could be a virulence factor.</text>
</comment>
<dbReference type="InterPro" id="IPR001736">
    <property type="entry name" value="PLipase_D/transphosphatidylase"/>
</dbReference>
<name>A0ABV3WQD2_9HYPH</name>
<evidence type="ECO:0000313" key="8">
    <source>
        <dbReference type="Proteomes" id="UP001559025"/>
    </source>
</evidence>
<dbReference type="Proteomes" id="UP001559025">
    <property type="component" value="Unassembled WGS sequence"/>
</dbReference>
<dbReference type="InterPro" id="IPR025202">
    <property type="entry name" value="PLD-like_dom"/>
</dbReference>
<evidence type="ECO:0000256" key="4">
    <source>
        <dbReference type="ARBA" id="ARBA00022525"/>
    </source>
</evidence>
<feature type="domain" description="PLD phosphodiesterase" evidence="6">
    <location>
        <begin position="173"/>
        <end position="200"/>
    </location>
</feature>
<comment type="subcellular location">
    <subcellularLocation>
        <location evidence="2">Secreted</location>
    </subcellularLocation>
</comment>
<reference evidence="7 8" key="1">
    <citation type="submission" date="2024-01" db="EMBL/GenBank/DDBJ databases">
        <title>New evidence supports the origin of RcGTA from prophage.</title>
        <authorList>
            <person name="Xu Y."/>
            <person name="Liu B."/>
            <person name="Chen F."/>
        </authorList>
    </citation>
    <scope>NUCLEOTIDE SEQUENCE [LARGE SCALE GENOMIC DNA]</scope>
    <source>
        <strain evidence="7 8">CBW1107-2</strain>
    </source>
</reference>